<dbReference type="Proteomes" id="UP000005215">
    <property type="component" value="Unassembled WGS sequence"/>
</dbReference>
<reference evidence="12" key="1">
    <citation type="submission" date="2011-11" db="EMBL/GenBank/DDBJ databases">
        <title>The Draft Genome of Spermophilus tridecemlineatus.</title>
        <authorList>
            <consortium name="The Broad Institute Genome Assembly &amp; Analysis Group"/>
            <consortium name="Computational R&amp;D Group"/>
            <consortium name="and Sequencing Platform"/>
            <person name="Di Palma F."/>
            <person name="Alfoldi J."/>
            <person name="Johnson J."/>
            <person name="Berlin A."/>
            <person name="Gnerre S."/>
            <person name="Jaffe D."/>
            <person name="MacCallum I."/>
            <person name="Young S."/>
            <person name="Walker B.J."/>
            <person name="Lindblad-Toh K."/>
        </authorList>
    </citation>
    <scope>NUCLEOTIDE SEQUENCE [LARGE SCALE GENOMIC DNA]</scope>
</reference>
<dbReference type="PRINTS" id="PR00970">
    <property type="entry name" value="RIBTRNSFRASE"/>
</dbReference>
<keyword evidence="3 10" id="KW-0808">Transferase</keyword>
<reference evidence="11" key="2">
    <citation type="submission" date="2025-08" db="UniProtKB">
        <authorList>
            <consortium name="Ensembl"/>
        </authorList>
    </citation>
    <scope>IDENTIFICATION</scope>
</reference>
<keyword evidence="5 10" id="KW-0732">Signal</keyword>
<dbReference type="GO" id="GO:0106274">
    <property type="term" value="F:NAD+-protein-arginine ADP-ribosyltransferase activity"/>
    <property type="evidence" value="ECO:0007669"/>
    <property type="project" value="UniProtKB-EC"/>
</dbReference>
<name>I3MRY2_ICTTR</name>
<evidence type="ECO:0000256" key="7">
    <source>
        <dbReference type="ARBA" id="ARBA00023027"/>
    </source>
</evidence>
<evidence type="ECO:0000256" key="4">
    <source>
        <dbReference type="ARBA" id="ARBA00022695"/>
    </source>
</evidence>
<dbReference type="PROSITE" id="PS51996">
    <property type="entry name" value="TR_MART"/>
    <property type="match status" value="1"/>
</dbReference>
<evidence type="ECO:0000256" key="9">
    <source>
        <dbReference type="ARBA" id="ARBA00047597"/>
    </source>
</evidence>
<dbReference type="PROSITE" id="PS01291">
    <property type="entry name" value="ART"/>
    <property type="match status" value="1"/>
</dbReference>
<accession>I3MRY2</accession>
<feature type="signal peptide" evidence="10">
    <location>
        <begin position="1"/>
        <end position="20"/>
    </location>
</feature>
<dbReference type="InterPro" id="IPR050999">
    <property type="entry name" value="ADP-ribosyltransferase_ARG"/>
</dbReference>
<proteinExistence type="inferred from homology"/>
<evidence type="ECO:0000256" key="1">
    <source>
        <dbReference type="ARBA" id="ARBA00009558"/>
    </source>
</evidence>
<dbReference type="STRING" id="43179.ENSSTOP00000014877"/>
<keyword evidence="7 10" id="KW-0520">NAD</keyword>
<evidence type="ECO:0000256" key="2">
    <source>
        <dbReference type="ARBA" id="ARBA00022676"/>
    </source>
</evidence>
<evidence type="ECO:0000256" key="6">
    <source>
        <dbReference type="ARBA" id="ARBA00022857"/>
    </source>
</evidence>
<dbReference type="Ensembl" id="ENSSTOT00000023725.2">
    <property type="protein sequence ID" value="ENSSTOP00000014877.2"/>
    <property type="gene ID" value="ENSSTOG00000019965.2"/>
</dbReference>
<dbReference type="Gene3D" id="3.90.176.10">
    <property type="entry name" value="Toxin ADP-ribosyltransferase, Chain A, domain 1"/>
    <property type="match status" value="1"/>
</dbReference>
<keyword evidence="2 10" id="KW-0328">Glycosyltransferase</keyword>
<comment type="similarity">
    <text evidence="1 10">Belongs to the Arg-specific ADP-ribosyltransferase family.</text>
</comment>
<dbReference type="FunFam" id="3.90.176.10:FF:000001">
    <property type="entry name" value="NAD(P)(+)--arginine ADP-ribosyltransferase"/>
    <property type="match status" value="1"/>
</dbReference>
<dbReference type="AlphaFoldDB" id="I3MRY2"/>
<evidence type="ECO:0000313" key="12">
    <source>
        <dbReference type="Proteomes" id="UP000005215"/>
    </source>
</evidence>
<sequence>LDMAIYIFILICWLTHQVTSQLVLDMANNAFDDQYEGCIEAMEKKAPQLLKEELSVNEIFKNEWENAEKKWKQIKSNIKYPENFNDFHGTAIVAYTGEIAKDFNLAVREFKLKLNRTKFQYKAFHYYLTRALKLLRTSQCNQVFRGSQTKFYYSGAGSVRFGQFTSSSLNRNIAVSSKFLGAHGTLFVIRTCLGVNITAFSLNPQEEEVLIPGYEVFQKVTVKQTGKNQNEISLEAPQKRKSNFNCLYAHSTPIHSKLNINFKSSGESGSALEVRFVGSS</sequence>
<dbReference type="eggNOG" id="ENOG502QUE9">
    <property type="taxonomic scope" value="Eukaryota"/>
</dbReference>
<evidence type="ECO:0000313" key="11">
    <source>
        <dbReference type="Ensembl" id="ENSSTOP00000014877.2"/>
    </source>
</evidence>
<evidence type="ECO:0000256" key="10">
    <source>
        <dbReference type="RuleBase" id="RU361228"/>
    </source>
</evidence>
<feature type="chain" id="PRO_5011825814" description="NAD(P)(+)--arginine ADP-ribosyltransferase" evidence="10">
    <location>
        <begin position="21"/>
        <end position="280"/>
    </location>
</feature>
<evidence type="ECO:0000256" key="3">
    <source>
        <dbReference type="ARBA" id="ARBA00022679"/>
    </source>
</evidence>
<dbReference type="GO" id="GO:0016779">
    <property type="term" value="F:nucleotidyltransferase activity"/>
    <property type="evidence" value="ECO:0007669"/>
    <property type="project" value="UniProtKB-KW"/>
</dbReference>
<reference evidence="11" key="3">
    <citation type="submission" date="2025-09" db="UniProtKB">
        <authorList>
            <consortium name="Ensembl"/>
        </authorList>
    </citation>
    <scope>IDENTIFICATION</scope>
</reference>
<comment type="catalytic activity">
    <reaction evidence="9 10">
        <text>L-arginyl-[protein] + NAD(+) = N(omega)-(ADP-D-ribosyl)-L-arginyl-[protein] + nicotinamide + H(+)</text>
        <dbReference type="Rhea" id="RHEA:19149"/>
        <dbReference type="Rhea" id="RHEA-COMP:10532"/>
        <dbReference type="Rhea" id="RHEA-COMP:15087"/>
        <dbReference type="ChEBI" id="CHEBI:15378"/>
        <dbReference type="ChEBI" id="CHEBI:17154"/>
        <dbReference type="ChEBI" id="CHEBI:29965"/>
        <dbReference type="ChEBI" id="CHEBI:57540"/>
        <dbReference type="ChEBI" id="CHEBI:142554"/>
        <dbReference type="EC" id="2.4.2.31"/>
    </reaction>
</comment>
<dbReference type="InParanoid" id="I3MRY2"/>
<keyword evidence="6 10" id="KW-0521">NADP</keyword>
<dbReference type="EC" id="2.4.2.31" evidence="10"/>
<dbReference type="InterPro" id="IPR000768">
    <property type="entry name" value="ART"/>
</dbReference>
<dbReference type="PANTHER" id="PTHR10339">
    <property type="entry name" value="ADP-RIBOSYLTRANSFERASE"/>
    <property type="match status" value="1"/>
</dbReference>
<keyword evidence="8" id="KW-1015">Disulfide bond</keyword>
<dbReference type="PANTHER" id="PTHR10339:SF24">
    <property type="entry name" value="T-CELL ECTO-ADP-RIBOSYLTRANSFERASE 1-RELATED"/>
    <property type="match status" value="1"/>
</dbReference>
<dbReference type="EMBL" id="AGTP01028813">
    <property type="status" value="NOT_ANNOTATED_CDS"/>
    <property type="molecule type" value="Genomic_DNA"/>
</dbReference>
<protein>
    <recommendedName>
        <fullName evidence="10">NAD(P)(+)--arginine ADP-ribosyltransferase</fullName>
        <ecNumber evidence="10">2.4.2.31</ecNumber>
    </recommendedName>
    <alternativeName>
        <fullName evidence="10">Mono(ADP-ribosyl)transferase</fullName>
    </alternativeName>
</protein>
<dbReference type="Pfam" id="PF01129">
    <property type="entry name" value="ART"/>
    <property type="match status" value="1"/>
</dbReference>
<gene>
    <name evidence="11" type="primary">LOC101967560</name>
</gene>
<dbReference type="GO" id="GO:0003950">
    <property type="term" value="F:NAD+ poly-ADP-ribosyltransferase activity"/>
    <property type="evidence" value="ECO:0007669"/>
    <property type="project" value="TreeGrafter"/>
</dbReference>
<dbReference type="FunCoup" id="I3MRY2">
    <property type="interactions" value="50"/>
</dbReference>
<keyword evidence="4" id="KW-0548">Nucleotidyltransferase</keyword>
<keyword evidence="12" id="KW-1185">Reference proteome</keyword>
<evidence type="ECO:0000256" key="8">
    <source>
        <dbReference type="ARBA" id="ARBA00023157"/>
    </source>
</evidence>
<dbReference type="GeneTree" id="ENSGT01030000234601"/>
<dbReference type="SUPFAM" id="SSF56399">
    <property type="entry name" value="ADP-ribosylation"/>
    <property type="match status" value="1"/>
</dbReference>
<evidence type="ECO:0000256" key="5">
    <source>
        <dbReference type="ARBA" id="ARBA00022729"/>
    </source>
</evidence>
<organism evidence="11 12">
    <name type="scientific">Ictidomys tridecemlineatus</name>
    <name type="common">Thirteen-lined ground squirrel</name>
    <name type="synonym">Spermophilus tridecemlineatus</name>
    <dbReference type="NCBI Taxonomy" id="43179"/>
    <lineage>
        <taxon>Eukaryota</taxon>
        <taxon>Metazoa</taxon>
        <taxon>Chordata</taxon>
        <taxon>Craniata</taxon>
        <taxon>Vertebrata</taxon>
        <taxon>Euteleostomi</taxon>
        <taxon>Mammalia</taxon>
        <taxon>Eutheria</taxon>
        <taxon>Euarchontoglires</taxon>
        <taxon>Glires</taxon>
        <taxon>Rodentia</taxon>
        <taxon>Sciuromorpha</taxon>
        <taxon>Sciuridae</taxon>
        <taxon>Xerinae</taxon>
        <taxon>Marmotini</taxon>
        <taxon>Ictidomys</taxon>
    </lineage>
</organism>
<dbReference type="HOGENOM" id="CLU_059744_0_0_1"/>